<gene>
    <name evidence="1" type="ORF">SY1_16290</name>
</gene>
<protein>
    <submittedName>
        <fullName evidence="1">Uncharacterized protein</fullName>
    </submittedName>
</protein>
<accession>A0AB94IXY8</accession>
<dbReference type="Proteomes" id="UP000008957">
    <property type="component" value="Chromosome"/>
</dbReference>
<organism evidence="1 2">
    <name type="scientific">Fretibacterium fastidiosum</name>
    <dbReference type="NCBI Taxonomy" id="651822"/>
    <lineage>
        <taxon>Bacteria</taxon>
        <taxon>Thermotogati</taxon>
        <taxon>Synergistota</taxon>
        <taxon>Synergistia</taxon>
        <taxon>Synergistales</taxon>
        <taxon>Aminobacteriaceae</taxon>
        <taxon>Fretibacterium</taxon>
    </lineage>
</organism>
<dbReference type="EMBL" id="FP929056">
    <property type="protein sequence ID" value="CBL28605.1"/>
    <property type="molecule type" value="Genomic_DNA"/>
</dbReference>
<dbReference type="AlphaFoldDB" id="A0AB94IXY8"/>
<evidence type="ECO:0000313" key="2">
    <source>
        <dbReference type="Proteomes" id="UP000008957"/>
    </source>
</evidence>
<dbReference type="KEGG" id="sbr:SY1_16290"/>
<keyword evidence="2" id="KW-1185">Reference proteome</keyword>
<dbReference type="RefSeq" id="WP_015556752.1">
    <property type="nucleotide sequence ID" value="NC_021038.1"/>
</dbReference>
<reference evidence="2" key="1">
    <citation type="submission" date="2010-03" db="EMBL/GenBank/DDBJ databases">
        <title>The genome sequence of Synergistetes sp. SGP1.</title>
        <authorList>
            <consortium name="metaHIT consortium -- http://www.metahit.eu/"/>
            <person name="Pajon A."/>
            <person name="Turner K."/>
            <person name="Parkhill J."/>
            <person name="Wade W."/>
            <person name="Vartoukian S."/>
        </authorList>
    </citation>
    <scope>NUCLEOTIDE SEQUENCE [LARGE SCALE GENOMIC DNA]</scope>
    <source>
        <strain evidence="2">SGP1</strain>
    </source>
</reference>
<sequence>MTLFYRGILALMTILVLRSMFRERSFWRQFADALVLIPMILRILMIK</sequence>
<proteinExistence type="predicted"/>
<name>A0AB94IXY8_9BACT</name>
<reference evidence="1 2" key="2">
    <citation type="submission" date="2010-03" db="EMBL/GenBank/DDBJ databases">
        <authorList>
            <person name="Pajon A."/>
        </authorList>
    </citation>
    <scope>NUCLEOTIDE SEQUENCE [LARGE SCALE GENOMIC DNA]</scope>
    <source>
        <strain evidence="1 2">SGP1</strain>
    </source>
</reference>
<evidence type="ECO:0000313" key="1">
    <source>
        <dbReference type="EMBL" id="CBL28605.1"/>
    </source>
</evidence>